<dbReference type="PANTHER" id="PTHR44068">
    <property type="entry name" value="ZGC:194242"/>
    <property type="match status" value="1"/>
</dbReference>
<proteinExistence type="predicted"/>
<evidence type="ECO:0000259" key="1">
    <source>
        <dbReference type="Pfam" id="PF13649"/>
    </source>
</evidence>
<dbReference type="RefSeq" id="WP_170123897.1">
    <property type="nucleotide sequence ID" value="NZ_CAWNXA010000002.1"/>
</dbReference>
<organism evidence="2 3">
    <name type="scientific">Sinimarinibacterium flocculans</name>
    <dbReference type="NCBI Taxonomy" id="985250"/>
    <lineage>
        <taxon>Bacteria</taxon>
        <taxon>Pseudomonadati</taxon>
        <taxon>Pseudomonadota</taxon>
        <taxon>Gammaproteobacteria</taxon>
        <taxon>Nevskiales</taxon>
        <taxon>Nevskiaceae</taxon>
        <taxon>Sinimarinibacterium</taxon>
    </lineage>
</organism>
<name>A0A318ECK7_9GAMM</name>
<evidence type="ECO:0000313" key="3">
    <source>
        <dbReference type="Proteomes" id="UP000248330"/>
    </source>
</evidence>
<gene>
    <name evidence="2" type="ORF">C8D93_102139</name>
</gene>
<dbReference type="Proteomes" id="UP000248330">
    <property type="component" value="Unassembled WGS sequence"/>
</dbReference>
<protein>
    <submittedName>
        <fullName evidence="2">Methyltransferase family protein</fullName>
    </submittedName>
</protein>
<comment type="caution">
    <text evidence="2">The sequence shown here is derived from an EMBL/GenBank/DDBJ whole genome shotgun (WGS) entry which is preliminary data.</text>
</comment>
<dbReference type="GO" id="GO:0032259">
    <property type="term" value="P:methylation"/>
    <property type="evidence" value="ECO:0007669"/>
    <property type="project" value="UniProtKB-KW"/>
</dbReference>
<keyword evidence="3" id="KW-1185">Reference proteome</keyword>
<accession>A0A318ECK7</accession>
<dbReference type="PANTHER" id="PTHR44068:SF11">
    <property type="entry name" value="GERANYL DIPHOSPHATE 2-C-METHYLTRANSFERASE"/>
    <property type="match status" value="1"/>
</dbReference>
<reference evidence="2 3" key="1">
    <citation type="submission" date="2018-04" db="EMBL/GenBank/DDBJ databases">
        <title>Genomic Encyclopedia of Type Strains, Phase IV (KMG-IV): sequencing the most valuable type-strain genomes for metagenomic binning, comparative biology and taxonomic classification.</title>
        <authorList>
            <person name="Goeker M."/>
        </authorList>
    </citation>
    <scope>NUCLEOTIDE SEQUENCE [LARGE SCALE GENOMIC DNA]</scope>
    <source>
        <strain evidence="2 3">DSM 104150</strain>
    </source>
</reference>
<keyword evidence="2" id="KW-0808">Transferase</keyword>
<dbReference type="SUPFAM" id="SSF53335">
    <property type="entry name" value="S-adenosyl-L-methionine-dependent methyltransferases"/>
    <property type="match status" value="1"/>
</dbReference>
<dbReference type="Gene3D" id="3.40.50.150">
    <property type="entry name" value="Vaccinia Virus protein VP39"/>
    <property type="match status" value="1"/>
</dbReference>
<dbReference type="GO" id="GO:0008168">
    <property type="term" value="F:methyltransferase activity"/>
    <property type="evidence" value="ECO:0007669"/>
    <property type="project" value="UniProtKB-KW"/>
</dbReference>
<dbReference type="InterPro" id="IPR050447">
    <property type="entry name" value="Erg6_SMT_methyltransf"/>
</dbReference>
<dbReference type="Pfam" id="PF13649">
    <property type="entry name" value="Methyltransf_25"/>
    <property type="match status" value="1"/>
</dbReference>
<dbReference type="CDD" id="cd02440">
    <property type="entry name" value="AdoMet_MTases"/>
    <property type="match status" value="1"/>
</dbReference>
<sequence length="279" mass="30674">MSSEHTQGIVKYYTRRHTQRRDAFDRPYANYGYWTRPGLSMSDAAEAMAGLVAGAAGLCPEDEVLEVGCGYGACAVRYATAFGAKSIIGIDITPTRVEHGNEYVKQNGLADTITLRLGDATKLDFAAGQFDKLIAVECAFHFDTRRDFLREAGRVLKPGGTLVLTDLIPKRDADLSRYVEVENRLAADIEMYNPKNAYDAEVYAGYLRESGFAEVRIDSILPWTLARFIPACREYAQRPTTVDGDKVLAHADKLQAVVDAGEDYVLVVARKAESARGSA</sequence>
<dbReference type="AlphaFoldDB" id="A0A318ECK7"/>
<keyword evidence="2" id="KW-0489">Methyltransferase</keyword>
<evidence type="ECO:0000313" key="2">
    <source>
        <dbReference type="EMBL" id="PXV70287.1"/>
    </source>
</evidence>
<dbReference type="InterPro" id="IPR029063">
    <property type="entry name" value="SAM-dependent_MTases_sf"/>
</dbReference>
<dbReference type="EMBL" id="QICN01000002">
    <property type="protein sequence ID" value="PXV70287.1"/>
    <property type="molecule type" value="Genomic_DNA"/>
</dbReference>
<dbReference type="InterPro" id="IPR041698">
    <property type="entry name" value="Methyltransf_25"/>
</dbReference>
<feature type="domain" description="Methyltransferase" evidence="1">
    <location>
        <begin position="64"/>
        <end position="160"/>
    </location>
</feature>